<evidence type="ECO:0000256" key="3">
    <source>
        <dbReference type="ARBA" id="ARBA00008218"/>
    </source>
</evidence>
<accession>A0AAD6I0Y3</accession>
<keyword evidence="11" id="KW-1185">Reference proteome</keyword>
<keyword evidence="6" id="KW-0508">mRNA splicing</keyword>
<dbReference type="EMBL" id="JAQJZL010000016">
    <property type="protein sequence ID" value="KAJ6023443.1"/>
    <property type="molecule type" value="Genomic_DNA"/>
</dbReference>
<evidence type="ECO:0000256" key="5">
    <source>
        <dbReference type="ARBA" id="ARBA00022664"/>
    </source>
</evidence>
<evidence type="ECO:0000256" key="6">
    <source>
        <dbReference type="ARBA" id="ARBA00023187"/>
    </source>
</evidence>
<keyword evidence="5" id="KW-0507">mRNA processing</keyword>
<dbReference type="Proteomes" id="UP001219568">
    <property type="component" value="Unassembled WGS sequence"/>
</dbReference>
<sequence>MSQTARVVFTRHRNKLLFGPETWADSPLRQLDTLYTNTHTPIGFLALELGSDNKLSSTTKQGQSLPVPVYHTHSTGHRPDLTGPFPRWRSHLQSALVESTARPCGIQMITSPADQTRSQLATAELHHRETIDATADIDHAHENVRTEGENGAGLGIVAIETGGTETEMGAGPRIGRGASAGSAIMTDEFRDRSRSRSPARYGTRVRSPPRGPKSDRRDPRSREDPRKANGASEAPRHEDEMDVDINEDADEDEIEAQMRKAMGFTRFRTTKNTKIPGNDIYGVRKEKKIEYRQYMNRQGGFNRPLSPSR</sequence>
<dbReference type="AlphaFoldDB" id="A0AAD6I0Y3"/>
<evidence type="ECO:0000259" key="9">
    <source>
        <dbReference type="Pfam" id="PF08648"/>
    </source>
</evidence>
<feature type="domain" description="U4/U6.U5 small nuclear ribonucleoprotein 27kDa protein" evidence="9">
    <location>
        <begin position="255"/>
        <end position="307"/>
    </location>
</feature>
<evidence type="ECO:0000313" key="11">
    <source>
        <dbReference type="Proteomes" id="UP001219568"/>
    </source>
</evidence>
<protein>
    <recommendedName>
        <fullName evidence="9">U4/U6.U5 small nuclear ribonucleoprotein 27kDa protein domain-containing protein</fullName>
    </recommendedName>
</protein>
<dbReference type="InterPro" id="IPR013957">
    <property type="entry name" value="SNRNP27"/>
</dbReference>
<gene>
    <name evidence="10" type="ORF">N7460_013838</name>
</gene>
<keyword evidence="7" id="KW-0539">Nucleus</keyword>
<evidence type="ECO:0000256" key="1">
    <source>
        <dbReference type="ARBA" id="ARBA00003632"/>
    </source>
</evidence>
<feature type="region of interest" description="Disordered" evidence="8">
    <location>
        <begin position="163"/>
        <end position="243"/>
    </location>
</feature>
<evidence type="ECO:0000256" key="7">
    <source>
        <dbReference type="ARBA" id="ARBA00023242"/>
    </source>
</evidence>
<comment type="similarity">
    <text evidence="3">Belongs to the SNUT3 family.</text>
</comment>
<name>A0AAD6I0Y3_PENCN</name>
<dbReference type="PANTHER" id="PTHR31077:SF1">
    <property type="entry name" value="U4_U6.U5 SMALL NUCLEAR RIBONUCLEOPROTEIN 27 KDA PROTEIN"/>
    <property type="match status" value="1"/>
</dbReference>
<evidence type="ECO:0000313" key="10">
    <source>
        <dbReference type="EMBL" id="KAJ6023443.1"/>
    </source>
</evidence>
<comment type="function">
    <text evidence="1">May play a role in mRNA splicing.</text>
</comment>
<feature type="compositionally biased region" description="Basic and acidic residues" evidence="8">
    <location>
        <begin position="212"/>
        <end position="227"/>
    </location>
</feature>
<evidence type="ECO:0000256" key="4">
    <source>
        <dbReference type="ARBA" id="ARBA00011825"/>
    </source>
</evidence>
<comment type="subunit">
    <text evidence="4">Part of a tri-snRNP complex.</text>
</comment>
<dbReference type="PANTHER" id="PTHR31077">
    <property type="entry name" value="U4/U6.U5 SMALL NUCLEAR RIBONUCLEOPROTEIN 27 KDA PROTEIN"/>
    <property type="match status" value="1"/>
</dbReference>
<evidence type="ECO:0000256" key="8">
    <source>
        <dbReference type="SAM" id="MobiDB-lite"/>
    </source>
</evidence>
<comment type="caution">
    <text evidence="10">The sequence shown here is derived from an EMBL/GenBank/DDBJ whole genome shotgun (WGS) entry which is preliminary data.</text>
</comment>
<dbReference type="GO" id="GO:0008380">
    <property type="term" value="P:RNA splicing"/>
    <property type="evidence" value="ECO:0007669"/>
    <property type="project" value="UniProtKB-KW"/>
</dbReference>
<organism evidence="10 11">
    <name type="scientific">Penicillium canescens</name>
    <dbReference type="NCBI Taxonomy" id="5083"/>
    <lineage>
        <taxon>Eukaryota</taxon>
        <taxon>Fungi</taxon>
        <taxon>Dikarya</taxon>
        <taxon>Ascomycota</taxon>
        <taxon>Pezizomycotina</taxon>
        <taxon>Eurotiomycetes</taxon>
        <taxon>Eurotiomycetidae</taxon>
        <taxon>Eurotiales</taxon>
        <taxon>Aspergillaceae</taxon>
        <taxon>Penicillium</taxon>
    </lineage>
</organism>
<comment type="subcellular location">
    <subcellularLocation>
        <location evidence="2">Nucleus</location>
    </subcellularLocation>
</comment>
<dbReference type="GO" id="GO:0071011">
    <property type="term" value="C:precatalytic spliceosome"/>
    <property type="evidence" value="ECO:0007669"/>
    <property type="project" value="TreeGrafter"/>
</dbReference>
<reference evidence="10" key="2">
    <citation type="submission" date="2023-01" db="EMBL/GenBank/DDBJ databases">
        <authorList>
            <person name="Petersen C."/>
        </authorList>
    </citation>
    <scope>NUCLEOTIDE SEQUENCE</scope>
    <source>
        <strain evidence="10">IBT 15450</strain>
    </source>
</reference>
<evidence type="ECO:0000256" key="2">
    <source>
        <dbReference type="ARBA" id="ARBA00004123"/>
    </source>
</evidence>
<proteinExistence type="inferred from homology"/>
<reference evidence="10" key="1">
    <citation type="journal article" date="2023" name="IMA Fungus">
        <title>Comparative genomic study of the Penicillium genus elucidates a diverse pangenome and 15 lateral gene transfer events.</title>
        <authorList>
            <person name="Petersen C."/>
            <person name="Sorensen T."/>
            <person name="Nielsen M.R."/>
            <person name="Sondergaard T.E."/>
            <person name="Sorensen J.L."/>
            <person name="Fitzpatrick D.A."/>
            <person name="Frisvad J.C."/>
            <person name="Nielsen K.L."/>
        </authorList>
    </citation>
    <scope>NUCLEOTIDE SEQUENCE</scope>
    <source>
        <strain evidence="10">IBT 15450</strain>
    </source>
</reference>
<dbReference type="GO" id="GO:0006397">
    <property type="term" value="P:mRNA processing"/>
    <property type="evidence" value="ECO:0007669"/>
    <property type="project" value="UniProtKB-KW"/>
</dbReference>
<dbReference type="Pfam" id="PF08648">
    <property type="entry name" value="SNRNP27"/>
    <property type="match status" value="1"/>
</dbReference>